<gene>
    <name evidence="2" type="ORF">D0859_06868</name>
</gene>
<evidence type="ECO:0000256" key="1">
    <source>
        <dbReference type="SAM" id="SignalP"/>
    </source>
</evidence>
<dbReference type="InterPro" id="IPR017853">
    <property type="entry name" value="GH"/>
</dbReference>
<evidence type="ECO:0000313" key="2">
    <source>
        <dbReference type="EMBL" id="RMZ29031.1"/>
    </source>
</evidence>
<comment type="caution">
    <text evidence="2">The sequence shown here is derived from an EMBL/GenBank/DDBJ whole genome shotgun (WGS) entry which is preliminary data.</text>
</comment>
<dbReference type="VEuPathDB" id="FungiDB:BTJ68_03024"/>
<dbReference type="OrthoDB" id="442731at2759"/>
<keyword evidence="1" id="KW-0732">Signal</keyword>
<dbReference type="PANTHER" id="PTHR31263">
    <property type="entry name" value="CELLULASE FAMILY PROTEIN (AFU_ORTHOLOGUE AFUA_5G14560)"/>
    <property type="match status" value="1"/>
</dbReference>
<evidence type="ECO:0000313" key="3">
    <source>
        <dbReference type="Proteomes" id="UP000281677"/>
    </source>
</evidence>
<proteinExistence type="predicted"/>
<accession>A0A3M7IU10</accession>
<organism evidence="2 3">
    <name type="scientific">Hortaea werneckii</name>
    <name type="common">Black yeast</name>
    <name type="synonym">Cladosporium werneckii</name>
    <dbReference type="NCBI Taxonomy" id="91943"/>
    <lineage>
        <taxon>Eukaryota</taxon>
        <taxon>Fungi</taxon>
        <taxon>Dikarya</taxon>
        <taxon>Ascomycota</taxon>
        <taxon>Pezizomycotina</taxon>
        <taxon>Dothideomycetes</taxon>
        <taxon>Dothideomycetidae</taxon>
        <taxon>Mycosphaerellales</taxon>
        <taxon>Teratosphaeriaceae</taxon>
        <taxon>Hortaea</taxon>
    </lineage>
</organism>
<reference evidence="2 3" key="1">
    <citation type="journal article" date="2018" name="BMC Genomics">
        <title>Genomic evidence for intraspecific hybridization in a clonal and extremely halotolerant yeast.</title>
        <authorList>
            <person name="Gostincar C."/>
            <person name="Stajich J.E."/>
            <person name="Zupancic J."/>
            <person name="Zalar P."/>
            <person name="Gunde-Cimerman N."/>
        </authorList>
    </citation>
    <scope>NUCLEOTIDE SEQUENCE [LARGE SCALE GENOMIC DNA]</scope>
    <source>
        <strain evidence="2 3">EXF-120</strain>
    </source>
</reference>
<sequence>MKCIFATLLGIATAISASSVPFGEDHRWRPEFSKRQSNETSWPYGPLSTRGRDIVNTKGDVVTWAGVNWPGSGETMVPEGLEWSSVDEILDMIQSVGFNFIRLTYAVEMVDQIYASDGSDVPLDIAMINGLGYANGTKVTREMVAKNLGWTKDTTRFEVWDAIAEAAAKRHIYVHPDVHVGKAQWCCNNTDGNAWFDDYNFPVDNWHRALRYVADWAKGHENVVSMSLRNELRRPINVSAPTETYGYNWVSLVGNLTAATDAIYDVNPDILITWSGMQYDQDLSALTTGLNLNTAPCYKCDAIRDAYRREPIVFDLGAHPWANKVVYVLHLYAMSENLDTGSCPIVKAEFYQKGFNALGIDKPGACNRTGGCTEAVRQTPVVLSEFGSAQDQTLFNDTLQTCIREFTTEHNVSWAMWSLAGSYRIRSGAQGVADTWALTNYEWDGWAFKQGIENWWKPSHLAIPSYSGDNEIDRSARLTALRAPTETLHKTCEP</sequence>
<feature type="signal peptide" evidence="1">
    <location>
        <begin position="1"/>
        <end position="17"/>
    </location>
</feature>
<protein>
    <submittedName>
        <fullName evidence="2">Uncharacterized protein</fullName>
    </submittedName>
</protein>
<feature type="chain" id="PRO_5018046221" evidence="1">
    <location>
        <begin position="18"/>
        <end position="494"/>
    </location>
</feature>
<dbReference type="AlphaFoldDB" id="A0A3M7IU10"/>
<name>A0A3M7IU10_HORWE</name>
<dbReference type="PANTHER" id="PTHR31263:SF0">
    <property type="entry name" value="CELLULASE FAMILY PROTEIN (AFU_ORTHOLOGUE AFUA_5G14560)"/>
    <property type="match status" value="1"/>
</dbReference>
<dbReference type="Proteomes" id="UP000281677">
    <property type="component" value="Unassembled WGS sequence"/>
</dbReference>
<dbReference type="Gene3D" id="3.20.20.80">
    <property type="entry name" value="Glycosidases"/>
    <property type="match status" value="1"/>
</dbReference>
<dbReference type="EMBL" id="QWIT01000180">
    <property type="protein sequence ID" value="RMZ29031.1"/>
    <property type="molecule type" value="Genomic_DNA"/>
</dbReference>
<dbReference type="SUPFAM" id="SSF51445">
    <property type="entry name" value="(Trans)glycosidases"/>
    <property type="match status" value="1"/>
</dbReference>